<keyword evidence="3" id="KW-1185">Reference proteome</keyword>
<name>A0A165A1Z1_XYLHT</name>
<feature type="region of interest" description="Disordered" evidence="1">
    <location>
        <begin position="66"/>
        <end position="92"/>
    </location>
</feature>
<accession>A0A165A1Z1</accession>
<dbReference type="AlphaFoldDB" id="A0A165A1Z1"/>
<organism evidence="2 3">
    <name type="scientific">Xylona heveae (strain CBS 132557 / TC161)</name>
    <dbReference type="NCBI Taxonomy" id="1328760"/>
    <lineage>
        <taxon>Eukaryota</taxon>
        <taxon>Fungi</taxon>
        <taxon>Dikarya</taxon>
        <taxon>Ascomycota</taxon>
        <taxon>Pezizomycotina</taxon>
        <taxon>Xylonomycetes</taxon>
        <taxon>Xylonales</taxon>
        <taxon>Xylonaceae</taxon>
        <taxon>Xylona</taxon>
    </lineage>
</organism>
<reference evidence="2 3" key="1">
    <citation type="journal article" date="2016" name="Fungal Biol.">
        <title>The genome of Xylona heveae provides a window into fungal endophytism.</title>
        <authorList>
            <person name="Gazis R."/>
            <person name="Kuo A."/>
            <person name="Riley R."/>
            <person name="LaButti K."/>
            <person name="Lipzen A."/>
            <person name="Lin J."/>
            <person name="Amirebrahimi M."/>
            <person name="Hesse C.N."/>
            <person name="Spatafora J.W."/>
            <person name="Henrissat B."/>
            <person name="Hainaut M."/>
            <person name="Grigoriev I.V."/>
            <person name="Hibbett D.S."/>
        </authorList>
    </citation>
    <scope>NUCLEOTIDE SEQUENCE [LARGE SCALE GENOMIC DNA]</scope>
    <source>
        <strain evidence="2 3">TC161</strain>
    </source>
</reference>
<gene>
    <name evidence="2" type="ORF">L228DRAFT_241064</name>
</gene>
<evidence type="ECO:0000313" key="2">
    <source>
        <dbReference type="EMBL" id="KZF19840.1"/>
    </source>
</evidence>
<feature type="compositionally biased region" description="Basic and acidic residues" evidence="1">
    <location>
        <begin position="394"/>
        <end position="418"/>
    </location>
</feature>
<proteinExistence type="predicted"/>
<dbReference type="InParanoid" id="A0A165A1Z1"/>
<evidence type="ECO:0000313" key="3">
    <source>
        <dbReference type="Proteomes" id="UP000076632"/>
    </source>
</evidence>
<feature type="compositionally biased region" description="Polar residues" evidence="1">
    <location>
        <begin position="116"/>
        <end position="128"/>
    </location>
</feature>
<protein>
    <submittedName>
        <fullName evidence="2">Uncharacterized protein</fullName>
    </submittedName>
</protein>
<feature type="region of interest" description="Disordered" evidence="1">
    <location>
        <begin position="392"/>
        <end position="450"/>
    </location>
</feature>
<dbReference type="EMBL" id="KV407464">
    <property type="protein sequence ID" value="KZF19840.1"/>
    <property type="molecule type" value="Genomic_DNA"/>
</dbReference>
<feature type="compositionally biased region" description="Polar residues" evidence="1">
    <location>
        <begin position="176"/>
        <end position="190"/>
    </location>
</feature>
<dbReference type="RefSeq" id="XP_018185395.1">
    <property type="nucleotide sequence ID" value="XM_018331303.1"/>
</dbReference>
<sequence>MKKRNLIENYKDAAHLRVYMLCLIGLPTAPEVSQETRIWASQLTSRLRPASTDIGYFKGQRSYIAKEEEEGEDNGGNLQHEHGRRSVSDPVRPGIAQQCVHRGRVPSRWVVDGGIRNQQSTDVTTATETGKESGEALADQTGWTPVTEEGGQAARPERVAEPMRTPRPNIFPVRPSSGTSNSRAQRQPDQGTCEGGDDGPREQVEIAKSSSEFEVPLDVEPPPYVDYYVLHKMMKLVKPYNPQWTPKHMKTVVEARRRFYHAFQVWIGVINQCTDLCAYDRIMKNEIQARKEAFEKRLLQTYSIADLNNLVHAQSAGDLGFDEKEARELDTKLSANKLRIHRERRNEEEARKRRDNAARDLVLIKRALLADDMPVLVKIVDTVNNIKVRKAVRDRKENERPKAQKAEEGNKMLKEPPRPKTRARKRKIDGSVATAQVSKKNGGPKRQRKT</sequence>
<dbReference type="Proteomes" id="UP000076632">
    <property type="component" value="Unassembled WGS sequence"/>
</dbReference>
<dbReference type="GeneID" id="28896440"/>
<feature type="region of interest" description="Disordered" evidence="1">
    <location>
        <begin position="110"/>
        <end position="202"/>
    </location>
</feature>
<evidence type="ECO:0000256" key="1">
    <source>
        <dbReference type="SAM" id="MobiDB-lite"/>
    </source>
</evidence>